<reference evidence="2" key="1">
    <citation type="journal article" date="2013" name="Nature">
        <title>Draft genome of the wheat A-genome progenitor Triticum urartu.</title>
        <authorList>
            <person name="Ling H.Q."/>
            <person name="Zhao S."/>
            <person name="Liu D."/>
            <person name="Wang J."/>
            <person name="Sun H."/>
            <person name="Zhang C."/>
            <person name="Fan H."/>
            <person name="Li D."/>
            <person name="Dong L."/>
            <person name="Tao Y."/>
            <person name="Gao C."/>
            <person name="Wu H."/>
            <person name="Li Y."/>
            <person name="Cui Y."/>
            <person name="Guo X."/>
            <person name="Zheng S."/>
            <person name="Wang B."/>
            <person name="Yu K."/>
            <person name="Liang Q."/>
            <person name="Yang W."/>
            <person name="Lou X."/>
            <person name="Chen J."/>
            <person name="Feng M."/>
            <person name="Jian J."/>
            <person name="Zhang X."/>
            <person name="Luo G."/>
            <person name="Jiang Y."/>
            <person name="Liu J."/>
            <person name="Wang Z."/>
            <person name="Sha Y."/>
            <person name="Zhang B."/>
            <person name="Wu H."/>
            <person name="Tang D."/>
            <person name="Shen Q."/>
            <person name="Xue P."/>
            <person name="Zou S."/>
            <person name="Wang X."/>
            <person name="Liu X."/>
            <person name="Wang F."/>
            <person name="Yang Y."/>
            <person name="An X."/>
            <person name="Dong Z."/>
            <person name="Zhang K."/>
            <person name="Zhang X."/>
            <person name="Luo M.C."/>
            <person name="Dvorak J."/>
            <person name="Tong Y."/>
            <person name="Wang J."/>
            <person name="Yang H."/>
            <person name="Li Z."/>
            <person name="Wang D."/>
            <person name="Zhang A."/>
            <person name="Wang J."/>
        </authorList>
    </citation>
    <scope>NUCLEOTIDE SEQUENCE</scope>
    <source>
        <strain evidence="2">cv. G1812</strain>
    </source>
</reference>
<reference evidence="1" key="3">
    <citation type="submission" date="2022-06" db="UniProtKB">
        <authorList>
            <consortium name="EnsemblPlants"/>
        </authorList>
    </citation>
    <scope>IDENTIFICATION</scope>
</reference>
<organism evidence="1 2">
    <name type="scientific">Triticum urartu</name>
    <name type="common">Red wild einkorn</name>
    <name type="synonym">Crithodium urartu</name>
    <dbReference type="NCBI Taxonomy" id="4572"/>
    <lineage>
        <taxon>Eukaryota</taxon>
        <taxon>Viridiplantae</taxon>
        <taxon>Streptophyta</taxon>
        <taxon>Embryophyta</taxon>
        <taxon>Tracheophyta</taxon>
        <taxon>Spermatophyta</taxon>
        <taxon>Magnoliopsida</taxon>
        <taxon>Liliopsida</taxon>
        <taxon>Poales</taxon>
        <taxon>Poaceae</taxon>
        <taxon>BOP clade</taxon>
        <taxon>Pooideae</taxon>
        <taxon>Triticodae</taxon>
        <taxon>Triticeae</taxon>
        <taxon>Triticinae</taxon>
        <taxon>Triticum</taxon>
    </lineage>
</organism>
<dbReference type="AlphaFoldDB" id="A0A8R7QWG4"/>
<dbReference type="EnsemblPlants" id="TuG1812G0700000018.01.T01">
    <property type="protein sequence ID" value="TuG1812G0700000018.01.T01.cds353141"/>
    <property type="gene ID" value="TuG1812G0700000018.01"/>
</dbReference>
<protein>
    <submittedName>
        <fullName evidence="1">Uncharacterized protein</fullName>
    </submittedName>
</protein>
<evidence type="ECO:0000313" key="2">
    <source>
        <dbReference type="Proteomes" id="UP000015106"/>
    </source>
</evidence>
<sequence>MMMNSMCTCKHDLSTKEIQSTPFAKRRVTPKQGQAHRCAEAYVYFLLGAGPRMAFDRWHVRTTPREAARCVKLPALRIGERPSSDATG</sequence>
<reference evidence="1" key="2">
    <citation type="submission" date="2018-03" db="EMBL/GenBank/DDBJ databases">
        <title>The Triticum urartu genome reveals the dynamic nature of wheat genome evolution.</title>
        <authorList>
            <person name="Ling H."/>
            <person name="Ma B."/>
            <person name="Shi X."/>
            <person name="Liu H."/>
            <person name="Dong L."/>
            <person name="Sun H."/>
            <person name="Cao Y."/>
            <person name="Gao Q."/>
            <person name="Zheng S."/>
            <person name="Li Y."/>
            <person name="Yu Y."/>
            <person name="Du H."/>
            <person name="Qi M."/>
            <person name="Li Y."/>
            <person name="Yu H."/>
            <person name="Cui Y."/>
            <person name="Wang N."/>
            <person name="Chen C."/>
            <person name="Wu H."/>
            <person name="Zhao Y."/>
            <person name="Zhang J."/>
            <person name="Li Y."/>
            <person name="Zhou W."/>
            <person name="Zhang B."/>
            <person name="Hu W."/>
            <person name="Eijk M."/>
            <person name="Tang J."/>
            <person name="Witsenboer H."/>
            <person name="Zhao S."/>
            <person name="Li Z."/>
            <person name="Zhang A."/>
            <person name="Wang D."/>
            <person name="Liang C."/>
        </authorList>
    </citation>
    <scope>NUCLEOTIDE SEQUENCE [LARGE SCALE GENOMIC DNA]</scope>
    <source>
        <strain evidence="1">cv. G1812</strain>
    </source>
</reference>
<name>A0A8R7QWG4_TRIUA</name>
<evidence type="ECO:0000313" key="1">
    <source>
        <dbReference type="EnsemblPlants" id="TuG1812G0700000018.01.T01.cds353141"/>
    </source>
</evidence>
<dbReference type="Gramene" id="TuG1812G0700000018.01.T01">
    <property type="protein sequence ID" value="TuG1812G0700000018.01.T01.cds353141"/>
    <property type="gene ID" value="TuG1812G0700000018.01"/>
</dbReference>
<proteinExistence type="predicted"/>
<dbReference type="Proteomes" id="UP000015106">
    <property type="component" value="Chromosome 7"/>
</dbReference>
<accession>A0A8R7QWG4</accession>
<keyword evidence="2" id="KW-1185">Reference proteome</keyword>